<proteinExistence type="predicted"/>
<evidence type="ECO:0000313" key="2">
    <source>
        <dbReference type="Proteomes" id="UP001516472"/>
    </source>
</evidence>
<organism evidence="1 2">
    <name type="scientific">Corallococcus soli</name>
    <dbReference type="NCBI Taxonomy" id="2710757"/>
    <lineage>
        <taxon>Bacteria</taxon>
        <taxon>Pseudomonadati</taxon>
        <taxon>Myxococcota</taxon>
        <taxon>Myxococcia</taxon>
        <taxon>Myxococcales</taxon>
        <taxon>Cystobacterineae</taxon>
        <taxon>Myxococcaceae</taxon>
        <taxon>Corallococcus</taxon>
    </lineage>
</organism>
<dbReference type="EMBL" id="JAAIYO010000001">
    <property type="protein sequence ID" value="MBE4746579.1"/>
    <property type="molecule type" value="Genomic_DNA"/>
</dbReference>
<sequence>MALSTSAVFKAALDANVPGMTVVRAHGGDFVRPFCTALDAYHGDWSGLFAKATYYFRSAQPWAHAKLKALDDAEHLLYALFDQERARLVAAQAARMLLMRMLVEIQQAHIDLVDYLHTNNLKLYTPDRGLLGDAALRQLDADWDALRNGTGAVKLPSGTPYERGNREVRAIHARLLSRAHGRSLMRWILDVTEASPEWPVTLALTPAFTPSATFRQKVVLNKARLDTMSGQIEPLTRQFDELSGIVSKMETDARRGTEPWAVLRERLRAESRAYVEAYEACEEVGSRLDFIKSELPRYEEDGHGEDYMLSEPAPGLAGKGTGRSSVLRLRTGLRDSTQRNFSSDGHTIPAPAFIVYGHELIHVLQNRYPQMMVLHIQPYAHGHGKHGYSNTTEHETIRSLRKLRTDAHLPFYENQLRAEHRLTARKHHTGTSAFDLHETD</sequence>
<protein>
    <submittedName>
        <fullName evidence="1">Uncharacterized protein</fullName>
    </submittedName>
</protein>
<evidence type="ECO:0000313" key="1">
    <source>
        <dbReference type="EMBL" id="MBE4746579.1"/>
    </source>
</evidence>
<reference evidence="1 2" key="1">
    <citation type="submission" date="2020-02" db="EMBL/GenBank/DDBJ databases">
        <authorList>
            <person name="Babadi Z.K."/>
            <person name="Risdian C."/>
            <person name="Ebrahimipour G.H."/>
            <person name="Wink J."/>
        </authorList>
    </citation>
    <scope>NUCLEOTIDE SEQUENCE [LARGE SCALE GENOMIC DNA]</scope>
    <source>
        <strain evidence="1 2">ZKHCc1 1396</strain>
    </source>
</reference>
<dbReference type="RefSeq" id="WP_193346019.1">
    <property type="nucleotide sequence ID" value="NZ_CBCSIP010000021.1"/>
</dbReference>
<accession>A0ABR9PF86</accession>
<keyword evidence="2" id="KW-1185">Reference proteome</keyword>
<gene>
    <name evidence="1" type="ORF">G4177_00145</name>
</gene>
<dbReference type="Proteomes" id="UP001516472">
    <property type="component" value="Unassembled WGS sequence"/>
</dbReference>
<name>A0ABR9PF86_9BACT</name>
<comment type="caution">
    <text evidence="1">The sequence shown here is derived from an EMBL/GenBank/DDBJ whole genome shotgun (WGS) entry which is preliminary data.</text>
</comment>